<dbReference type="GO" id="GO:0003697">
    <property type="term" value="F:single-stranded DNA binding"/>
    <property type="evidence" value="ECO:0007669"/>
    <property type="project" value="InterPro"/>
</dbReference>
<name>A0A6J5MAF1_9CAUD</name>
<reference evidence="1" key="1">
    <citation type="submission" date="2020-04" db="EMBL/GenBank/DDBJ databases">
        <authorList>
            <person name="Chiriac C."/>
            <person name="Salcher M."/>
            <person name="Ghai R."/>
            <person name="Kavagutti S V."/>
        </authorList>
    </citation>
    <scope>NUCLEOTIDE SEQUENCE</scope>
</reference>
<dbReference type="SUPFAM" id="SSF52540">
    <property type="entry name" value="P-loop containing nucleoside triphosphate hydrolases"/>
    <property type="match status" value="1"/>
</dbReference>
<proteinExistence type="predicted"/>
<dbReference type="PANTHER" id="PTHR12873">
    <property type="entry name" value="T7-LIKE MITOCHONDRIAL DNA HELICASE"/>
    <property type="match status" value="1"/>
</dbReference>
<accession>A0A6J5MAF1</accession>
<organism evidence="1">
    <name type="scientific">uncultured Caudovirales phage</name>
    <dbReference type="NCBI Taxonomy" id="2100421"/>
    <lineage>
        <taxon>Viruses</taxon>
        <taxon>Duplodnaviria</taxon>
        <taxon>Heunggongvirae</taxon>
        <taxon>Uroviricota</taxon>
        <taxon>Caudoviricetes</taxon>
        <taxon>Peduoviridae</taxon>
        <taxon>Maltschvirus</taxon>
        <taxon>Maltschvirus maltsch</taxon>
    </lineage>
</organism>
<evidence type="ECO:0000313" key="1">
    <source>
        <dbReference type="EMBL" id="CAB4142026.1"/>
    </source>
</evidence>
<dbReference type="InterPro" id="IPR027032">
    <property type="entry name" value="Twinkle-like"/>
</dbReference>
<dbReference type="Gene3D" id="3.40.50.300">
    <property type="entry name" value="P-loop containing nucleotide triphosphate hydrolases"/>
    <property type="match status" value="1"/>
</dbReference>
<dbReference type="GO" id="GO:0043139">
    <property type="term" value="F:5'-3' DNA helicase activity"/>
    <property type="evidence" value="ECO:0007669"/>
    <property type="project" value="InterPro"/>
</dbReference>
<dbReference type="PANTHER" id="PTHR12873:SF6">
    <property type="entry name" value="TOPRIM DOMAIN-CONTAINING PROTEIN"/>
    <property type="match status" value="1"/>
</dbReference>
<dbReference type="InterPro" id="IPR027417">
    <property type="entry name" value="P-loop_NTPase"/>
</dbReference>
<protein>
    <submittedName>
        <fullName evidence="1">Uncharacterized protein</fullName>
    </submittedName>
</protein>
<sequence>MDNGYEITKASDVITKLSHYRNNYHEKGMYLGWDKLHEHYSMQLGNVTDWTGYPMSGKTQVLMELLMNTSMWYGWRHLVYFPDVGSNVEIIADLIHKKTGKSFNPSVSNAISDDEIRKELDWITHHFLVLTKKDVKAKMTPMEFWDMAVEIKNREGLETASIDSWKDLSHPYDKYGGYSTYLEFVLPYRNHIAENNDLHLHTIIHPKLTEKENGKRKPPVPYDLKGGSEWFNSGKCMITVHREDLDSGIAEIYFNKIKPRAIGKIGKIDLRFDLNRFRYFDIEVEDTAFLQNHHKIFASQKDEPKQKEKMIYFSEPQTTLNHIVKDCPF</sequence>
<gene>
    <name evidence="1" type="ORF">UFOVP425_12</name>
</gene>
<dbReference type="EMBL" id="LR796399">
    <property type="protein sequence ID" value="CAB4142026.1"/>
    <property type="molecule type" value="Genomic_DNA"/>
</dbReference>